<evidence type="ECO:0000313" key="2">
    <source>
        <dbReference type="EMBL" id="DBA00049.1"/>
    </source>
</evidence>
<protein>
    <submittedName>
        <fullName evidence="2">Uncharacterized protein</fullName>
    </submittedName>
</protein>
<feature type="compositionally biased region" description="Polar residues" evidence="1">
    <location>
        <begin position="16"/>
        <end position="37"/>
    </location>
</feature>
<dbReference type="AlphaFoldDB" id="A0AAV2Z394"/>
<dbReference type="Proteomes" id="UP001146120">
    <property type="component" value="Unassembled WGS sequence"/>
</dbReference>
<proteinExistence type="predicted"/>
<organism evidence="2 3">
    <name type="scientific">Lagenidium giganteum</name>
    <dbReference type="NCBI Taxonomy" id="4803"/>
    <lineage>
        <taxon>Eukaryota</taxon>
        <taxon>Sar</taxon>
        <taxon>Stramenopiles</taxon>
        <taxon>Oomycota</taxon>
        <taxon>Peronosporomycetes</taxon>
        <taxon>Pythiales</taxon>
        <taxon>Pythiaceae</taxon>
    </lineage>
</organism>
<gene>
    <name evidence="2" type="ORF">N0F65_003715</name>
</gene>
<dbReference type="EMBL" id="DAKRPA010000071">
    <property type="protein sequence ID" value="DBA00049.1"/>
    <property type="molecule type" value="Genomic_DNA"/>
</dbReference>
<reference evidence="2" key="2">
    <citation type="journal article" date="2023" name="Microbiol Resour">
        <title>Decontamination and Annotation of the Draft Genome Sequence of the Oomycete Lagenidium giganteum ARSEF 373.</title>
        <authorList>
            <person name="Morgan W.R."/>
            <person name="Tartar A."/>
        </authorList>
    </citation>
    <scope>NUCLEOTIDE SEQUENCE</scope>
    <source>
        <strain evidence="2">ARSEF 373</strain>
    </source>
</reference>
<name>A0AAV2Z394_9STRA</name>
<keyword evidence="3" id="KW-1185">Reference proteome</keyword>
<reference evidence="2" key="1">
    <citation type="submission" date="2022-11" db="EMBL/GenBank/DDBJ databases">
        <authorList>
            <person name="Morgan W.R."/>
            <person name="Tartar A."/>
        </authorList>
    </citation>
    <scope>NUCLEOTIDE SEQUENCE</scope>
    <source>
        <strain evidence="2">ARSEF 373</strain>
    </source>
</reference>
<feature type="region of interest" description="Disordered" evidence="1">
    <location>
        <begin position="1"/>
        <end position="37"/>
    </location>
</feature>
<sequence length="37" mass="4018">MVAAEAIQAQERQGRRLSTSIQSLPSDGSDTPTTRQM</sequence>
<comment type="caution">
    <text evidence="2">The sequence shown here is derived from an EMBL/GenBank/DDBJ whole genome shotgun (WGS) entry which is preliminary data.</text>
</comment>
<evidence type="ECO:0000313" key="3">
    <source>
        <dbReference type="Proteomes" id="UP001146120"/>
    </source>
</evidence>
<accession>A0AAV2Z394</accession>
<evidence type="ECO:0000256" key="1">
    <source>
        <dbReference type="SAM" id="MobiDB-lite"/>
    </source>
</evidence>